<dbReference type="GO" id="GO:0046951">
    <property type="term" value="P:ketone body biosynthetic process"/>
    <property type="evidence" value="ECO:0007669"/>
    <property type="project" value="TreeGrafter"/>
</dbReference>
<evidence type="ECO:0000256" key="2">
    <source>
        <dbReference type="ARBA" id="ARBA00022723"/>
    </source>
</evidence>
<dbReference type="RefSeq" id="WP_111398921.1">
    <property type="nucleotide sequence ID" value="NZ_QKYU01000015.1"/>
</dbReference>
<reference evidence="5 6" key="1">
    <citation type="submission" date="2018-06" db="EMBL/GenBank/DDBJ databases">
        <title>Genomic Encyclopedia of Archaeal and Bacterial Type Strains, Phase II (KMG-II): from individual species to whole genera.</title>
        <authorList>
            <person name="Goeker M."/>
        </authorList>
    </citation>
    <scope>NUCLEOTIDE SEQUENCE [LARGE SCALE GENOMIC DNA]</scope>
    <source>
        <strain evidence="5 6">DSM 24525</strain>
    </source>
</reference>
<dbReference type="AlphaFoldDB" id="A0A2W7IEX5"/>
<protein>
    <submittedName>
        <fullName evidence="5">Hydroxymethylglutaryl-CoA lyase</fullName>
    </submittedName>
</protein>
<proteinExistence type="inferred from homology"/>
<comment type="caution">
    <text evidence="5">The sequence shown here is derived from an EMBL/GenBank/DDBJ whole genome shotgun (WGS) entry which is preliminary data.</text>
</comment>
<dbReference type="PROSITE" id="PS50991">
    <property type="entry name" value="PYR_CT"/>
    <property type="match status" value="1"/>
</dbReference>
<keyword evidence="6" id="KW-1185">Reference proteome</keyword>
<dbReference type="PANTHER" id="PTHR42738:SF7">
    <property type="entry name" value="HYDROXYMETHYLGLUTARYL-COA LYASE"/>
    <property type="match status" value="1"/>
</dbReference>
<dbReference type="InterPro" id="IPR000891">
    <property type="entry name" value="PYR_CT"/>
</dbReference>
<dbReference type="Pfam" id="PF00682">
    <property type="entry name" value="HMGL-like"/>
    <property type="match status" value="1"/>
</dbReference>
<dbReference type="EMBL" id="QKYU01000015">
    <property type="protein sequence ID" value="PZW43655.1"/>
    <property type="molecule type" value="Genomic_DNA"/>
</dbReference>
<comment type="similarity">
    <text evidence="1">Belongs to the HMG-CoA lyase family.</text>
</comment>
<dbReference type="CDD" id="cd07938">
    <property type="entry name" value="DRE_TIM_HMGL"/>
    <property type="match status" value="1"/>
</dbReference>
<gene>
    <name evidence="5" type="ORF">C8P66_115120</name>
</gene>
<dbReference type="InterPro" id="IPR043594">
    <property type="entry name" value="HMGL"/>
</dbReference>
<dbReference type="Proteomes" id="UP000249688">
    <property type="component" value="Unassembled WGS sequence"/>
</dbReference>
<keyword evidence="2" id="KW-0479">Metal-binding</keyword>
<dbReference type="PANTHER" id="PTHR42738">
    <property type="entry name" value="HYDROXYMETHYLGLUTARYL-COA LYASE"/>
    <property type="match status" value="1"/>
</dbReference>
<accession>A0A2W7IEX5</accession>
<dbReference type="OrthoDB" id="9784013at2"/>
<dbReference type="GO" id="GO:0004419">
    <property type="term" value="F:hydroxymethylglutaryl-CoA lyase activity"/>
    <property type="evidence" value="ECO:0007669"/>
    <property type="project" value="TreeGrafter"/>
</dbReference>
<organism evidence="5 6">
    <name type="scientific">Humitalea rosea</name>
    <dbReference type="NCBI Taxonomy" id="990373"/>
    <lineage>
        <taxon>Bacteria</taxon>
        <taxon>Pseudomonadati</taxon>
        <taxon>Pseudomonadota</taxon>
        <taxon>Alphaproteobacteria</taxon>
        <taxon>Acetobacterales</taxon>
        <taxon>Roseomonadaceae</taxon>
        <taxon>Humitalea</taxon>
    </lineage>
</organism>
<evidence type="ECO:0000256" key="3">
    <source>
        <dbReference type="ARBA" id="ARBA00023239"/>
    </source>
</evidence>
<dbReference type="GO" id="GO:0046872">
    <property type="term" value="F:metal ion binding"/>
    <property type="evidence" value="ECO:0007669"/>
    <property type="project" value="UniProtKB-KW"/>
</dbReference>
<name>A0A2W7IEX5_9PROT</name>
<evidence type="ECO:0000313" key="6">
    <source>
        <dbReference type="Proteomes" id="UP000249688"/>
    </source>
</evidence>
<feature type="domain" description="Pyruvate carboxyltransferase" evidence="4">
    <location>
        <begin position="8"/>
        <end position="289"/>
    </location>
</feature>
<dbReference type="GO" id="GO:0006552">
    <property type="term" value="P:L-leucine catabolic process"/>
    <property type="evidence" value="ECO:0007669"/>
    <property type="project" value="TreeGrafter"/>
</dbReference>
<dbReference type="Gene3D" id="3.20.20.70">
    <property type="entry name" value="Aldolase class I"/>
    <property type="match status" value="1"/>
</dbReference>
<sequence length="325" mass="35274">MSDRPKKVFIREEGPREGFQIEPQIFPLEDRVRLVEALAETGLTHIQVASFVSPKRVPQMADSEAFFAALRKKPGVHYSGLWLNEAGFHRARACPNVDLSGRISLYASDAFARQNNGCGAEEMLERQYAWMDLYDQFGIEVEAAMVMAAFGCNREGPIAPAKVVRMAKGAVELCASRGKILPKFYLADTMGWGNPDQVRRLVGAVREVLPDETLLGLHLHDTRGLGLANVLAALEMGVSLFDGSVAGLGGCPFAGHGDSRAAGNVCTEDLVFLCEELGIETGVDLDALIDCARLAERIIGRPLNGRLMKAGSLNAYRAIVQEAAQ</sequence>
<evidence type="ECO:0000313" key="5">
    <source>
        <dbReference type="EMBL" id="PZW43655.1"/>
    </source>
</evidence>
<dbReference type="InterPro" id="IPR013785">
    <property type="entry name" value="Aldolase_TIM"/>
</dbReference>
<evidence type="ECO:0000259" key="4">
    <source>
        <dbReference type="PROSITE" id="PS50991"/>
    </source>
</evidence>
<dbReference type="SUPFAM" id="SSF51569">
    <property type="entry name" value="Aldolase"/>
    <property type="match status" value="1"/>
</dbReference>
<evidence type="ECO:0000256" key="1">
    <source>
        <dbReference type="ARBA" id="ARBA00009405"/>
    </source>
</evidence>
<keyword evidence="3 5" id="KW-0456">Lyase</keyword>